<feature type="compositionally biased region" description="Basic and acidic residues" evidence="1">
    <location>
        <begin position="407"/>
        <end position="417"/>
    </location>
</feature>
<keyword evidence="3" id="KW-1185">Reference proteome</keyword>
<proteinExistence type="predicted"/>
<dbReference type="AlphaFoldDB" id="C5BVQ7"/>
<dbReference type="KEGG" id="bcv:Bcav_0232"/>
<dbReference type="Proteomes" id="UP000007962">
    <property type="component" value="Chromosome"/>
</dbReference>
<dbReference type="EMBL" id="CP001618">
    <property type="protein sequence ID" value="ACQ78497.1"/>
    <property type="molecule type" value="Genomic_DNA"/>
</dbReference>
<evidence type="ECO:0008006" key="4">
    <source>
        <dbReference type="Google" id="ProtNLM"/>
    </source>
</evidence>
<organism evidence="2 3">
    <name type="scientific">Beutenbergia cavernae (strain ATCC BAA-8 / DSM 12333 / CCUG 43141 / JCM 11478 / NBRC 16432 / NCIMB 13614 / HKI 0122)</name>
    <dbReference type="NCBI Taxonomy" id="471853"/>
    <lineage>
        <taxon>Bacteria</taxon>
        <taxon>Bacillati</taxon>
        <taxon>Actinomycetota</taxon>
        <taxon>Actinomycetes</taxon>
        <taxon>Micrococcales</taxon>
        <taxon>Beutenbergiaceae</taxon>
        <taxon>Beutenbergia</taxon>
    </lineage>
</organism>
<protein>
    <recommendedName>
        <fullName evidence="4">Aminoglycoside phosphotransferase domain-containing protein</fullName>
    </recommendedName>
</protein>
<evidence type="ECO:0000256" key="1">
    <source>
        <dbReference type="SAM" id="MobiDB-lite"/>
    </source>
</evidence>
<evidence type="ECO:0000313" key="2">
    <source>
        <dbReference type="EMBL" id="ACQ78497.1"/>
    </source>
</evidence>
<reference evidence="2 3" key="1">
    <citation type="journal article" date="2009" name="Stand. Genomic Sci.">
        <title>Complete genome sequence of Beutenbergia cavernae type strain (HKI 0122).</title>
        <authorList>
            <person name="Land M."/>
            <person name="Pukall R."/>
            <person name="Abt B."/>
            <person name="Goker M."/>
            <person name="Rohde M."/>
            <person name="Glavina Del Rio T."/>
            <person name="Tice H."/>
            <person name="Copeland A."/>
            <person name="Cheng J.F."/>
            <person name="Lucas S."/>
            <person name="Chen F."/>
            <person name="Nolan M."/>
            <person name="Bruce D."/>
            <person name="Goodwin L."/>
            <person name="Pitluck S."/>
            <person name="Ivanova N."/>
            <person name="Mavromatis K."/>
            <person name="Ovchinnikova G."/>
            <person name="Pati A."/>
            <person name="Chen A."/>
            <person name="Palaniappan K."/>
            <person name="Hauser L."/>
            <person name="Chang Y.J."/>
            <person name="Jefferies C.C."/>
            <person name="Saunders E."/>
            <person name="Brettin T."/>
            <person name="Detter J.C."/>
            <person name="Han C."/>
            <person name="Chain P."/>
            <person name="Bristow J."/>
            <person name="Eisen J.A."/>
            <person name="Markowitz V."/>
            <person name="Hugenholtz P."/>
            <person name="Kyrpides N.C."/>
            <person name="Klenk H.P."/>
            <person name="Lapidus A."/>
        </authorList>
    </citation>
    <scope>NUCLEOTIDE SEQUENCE [LARGE SCALE GENOMIC DNA]</scope>
    <source>
        <strain evidence="3">ATCC BAA-8 / DSM 12333 / NBRC 16432</strain>
    </source>
</reference>
<gene>
    <name evidence="2" type="ordered locus">Bcav_0232</name>
</gene>
<feature type="region of interest" description="Disordered" evidence="1">
    <location>
        <begin position="377"/>
        <end position="417"/>
    </location>
</feature>
<dbReference type="RefSeq" id="WP_012725277.1">
    <property type="nucleotide sequence ID" value="NC_012669.1"/>
</dbReference>
<dbReference type="STRING" id="471853.Bcav_0232"/>
<evidence type="ECO:0000313" key="3">
    <source>
        <dbReference type="Proteomes" id="UP000007962"/>
    </source>
</evidence>
<dbReference type="eggNOG" id="COG0510">
    <property type="taxonomic scope" value="Bacteria"/>
</dbReference>
<name>C5BVQ7_BEUC1</name>
<dbReference type="SUPFAM" id="SSF56112">
    <property type="entry name" value="Protein kinase-like (PK-like)"/>
    <property type="match status" value="1"/>
</dbReference>
<sequence>MTDSLRDETLALAAAALGAGLTGAQPLGGSDRSVVLRARVVAGTRTDRLDSSAGTAHGRATTVIVKRFVAPGGVPAEFGRELVGLSRLDRTPSLLAVDEEHRLVVMSDLGTWPTLADLLLADDADAAWEGARGWAEALGDLLGASAPEAPAVAAELARRGAGIDGDLVGMLEQGARRVAELVGRADVPPELTAELAAITALVAPGPHDVVSPGDTCPDNAVLAPSGWAFLDLEGTATHHPALGAAYTVLPFATCWCVFDPPAGLTDDLLAAFTAGLGRHLPDVVAEPGWSRDVDLACAAWILLTHTWAIDGALASNTPIGPDGVPSPSRRQLLAGRWRWAVAHLQGVTPGLAALAQEALAWAEETWGADAAPAGPYRAFASQDDGSRTFGTLPTAVPDSPFEDLPEEELRRWEGHSR</sequence>
<dbReference type="InterPro" id="IPR011009">
    <property type="entry name" value="Kinase-like_dom_sf"/>
</dbReference>
<dbReference type="HOGENOM" id="CLU_054723_0_0_11"/>
<dbReference type="OrthoDB" id="115252at2"/>
<accession>C5BVQ7</accession>